<dbReference type="InterPro" id="IPR000719">
    <property type="entry name" value="Prot_kinase_dom"/>
</dbReference>
<dbReference type="InterPro" id="IPR028375">
    <property type="entry name" value="KA1/Ssp2_C"/>
</dbReference>
<dbReference type="EMBL" id="JANTQA010000015">
    <property type="protein sequence ID" value="KAJ3447563.1"/>
    <property type="molecule type" value="Genomic_DNA"/>
</dbReference>
<evidence type="ECO:0000313" key="14">
    <source>
        <dbReference type="Proteomes" id="UP001146793"/>
    </source>
</evidence>
<evidence type="ECO:0000313" key="13">
    <source>
        <dbReference type="EMBL" id="KAJ3447563.1"/>
    </source>
</evidence>
<evidence type="ECO:0000256" key="8">
    <source>
        <dbReference type="ARBA" id="ARBA00048679"/>
    </source>
</evidence>
<dbReference type="SUPFAM" id="SSF103243">
    <property type="entry name" value="KA1-like"/>
    <property type="match status" value="1"/>
</dbReference>
<dbReference type="AlphaFoldDB" id="A0AAV7ZZY2"/>
<evidence type="ECO:0000259" key="11">
    <source>
        <dbReference type="PROSITE" id="PS50011"/>
    </source>
</evidence>
<evidence type="ECO:0000259" key="12">
    <source>
        <dbReference type="PROSITE" id="PS50032"/>
    </source>
</evidence>
<keyword evidence="4" id="KW-0547">Nucleotide-binding</keyword>
<dbReference type="PROSITE" id="PS50011">
    <property type="entry name" value="PROTEIN_KINASE_DOM"/>
    <property type="match status" value="1"/>
</dbReference>
<dbReference type="SUPFAM" id="SSF56112">
    <property type="entry name" value="Protein kinase-like (PK-like)"/>
    <property type="match status" value="1"/>
</dbReference>
<feature type="compositionally biased region" description="Basic residues" evidence="10">
    <location>
        <begin position="429"/>
        <end position="439"/>
    </location>
</feature>
<dbReference type="Proteomes" id="UP001146793">
    <property type="component" value="Unassembled WGS sequence"/>
</dbReference>
<evidence type="ECO:0000256" key="2">
    <source>
        <dbReference type="ARBA" id="ARBA00022527"/>
    </source>
</evidence>
<feature type="region of interest" description="Disordered" evidence="10">
    <location>
        <begin position="406"/>
        <end position="458"/>
    </location>
</feature>
<feature type="compositionally biased region" description="Basic residues" evidence="10">
    <location>
        <begin position="547"/>
        <end position="564"/>
    </location>
</feature>
<keyword evidence="3" id="KW-0808">Transferase</keyword>
<dbReference type="EC" id="2.7.11.1" evidence="1"/>
<keyword evidence="9" id="KW-0175">Coiled coil</keyword>
<reference evidence="13" key="1">
    <citation type="submission" date="2022-08" db="EMBL/GenBank/DDBJ databases">
        <title>Novel sulphate-reducing endosymbionts in the free-living metamonad Anaeramoeba.</title>
        <authorList>
            <person name="Jerlstrom-Hultqvist J."/>
            <person name="Cepicka I."/>
            <person name="Gallot-Lavallee L."/>
            <person name="Salas-Leiva D."/>
            <person name="Curtis B.A."/>
            <person name="Zahonova K."/>
            <person name="Pipaliya S."/>
            <person name="Dacks J."/>
            <person name="Roger A.J."/>
        </authorList>
    </citation>
    <scope>NUCLEOTIDE SEQUENCE</scope>
    <source>
        <strain evidence="13">Busselton2</strain>
    </source>
</reference>
<feature type="domain" description="KA1" evidence="12">
    <location>
        <begin position="700"/>
        <end position="750"/>
    </location>
</feature>
<comment type="catalytic activity">
    <reaction evidence="8">
        <text>L-seryl-[protein] + ATP = O-phospho-L-seryl-[protein] + ADP + H(+)</text>
        <dbReference type="Rhea" id="RHEA:17989"/>
        <dbReference type="Rhea" id="RHEA-COMP:9863"/>
        <dbReference type="Rhea" id="RHEA-COMP:11604"/>
        <dbReference type="ChEBI" id="CHEBI:15378"/>
        <dbReference type="ChEBI" id="CHEBI:29999"/>
        <dbReference type="ChEBI" id="CHEBI:30616"/>
        <dbReference type="ChEBI" id="CHEBI:83421"/>
        <dbReference type="ChEBI" id="CHEBI:456216"/>
        <dbReference type="EC" id="2.7.11.1"/>
    </reaction>
</comment>
<comment type="catalytic activity">
    <reaction evidence="7">
        <text>L-threonyl-[protein] + ATP = O-phospho-L-threonyl-[protein] + ADP + H(+)</text>
        <dbReference type="Rhea" id="RHEA:46608"/>
        <dbReference type="Rhea" id="RHEA-COMP:11060"/>
        <dbReference type="Rhea" id="RHEA-COMP:11605"/>
        <dbReference type="ChEBI" id="CHEBI:15378"/>
        <dbReference type="ChEBI" id="CHEBI:30013"/>
        <dbReference type="ChEBI" id="CHEBI:30616"/>
        <dbReference type="ChEBI" id="CHEBI:61977"/>
        <dbReference type="ChEBI" id="CHEBI:456216"/>
        <dbReference type="EC" id="2.7.11.1"/>
    </reaction>
</comment>
<gene>
    <name evidence="13" type="ORF">M0812_00032</name>
</gene>
<accession>A0AAV7ZZY2</accession>
<comment type="caution">
    <text evidence="13">The sequence shown here is derived from an EMBL/GenBank/DDBJ whole genome shotgun (WGS) entry which is preliminary data.</text>
</comment>
<feature type="compositionally biased region" description="Basic and acidic residues" evidence="10">
    <location>
        <begin position="533"/>
        <end position="543"/>
    </location>
</feature>
<dbReference type="InterPro" id="IPR011009">
    <property type="entry name" value="Kinase-like_dom_sf"/>
</dbReference>
<keyword evidence="5 13" id="KW-0418">Kinase</keyword>
<dbReference type="PROSITE" id="PS50032">
    <property type="entry name" value="KA1"/>
    <property type="match status" value="1"/>
</dbReference>
<evidence type="ECO:0000256" key="5">
    <source>
        <dbReference type="ARBA" id="ARBA00022777"/>
    </source>
</evidence>
<evidence type="ECO:0000256" key="4">
    <source>
        <dbReference type="ARBA" id="ARBA00022741"/>
    </source>
</evidence>
<dbReference type="GO" id="GO:0035556">
    <property type="term" value="P:intracellular signal transduction"/>
    <property type="evidence" value="ECO:0007669"/>
    <property type="project" value="TreeGrafter"/>
</dbReference>
<name>A0AAV7ZZY2_9EUKA</name>
<dbReference type="InterPro" id="IPR001772">
    <property type="entry name" value="KA1_dom"/>
</dbReference>
<proteinExistence type="predicted"/>
<dbReference type="Gene3D" id="1.10.510.10">
    <property type="entry name" value="Transferase(Phosphotransferase) domain 1"/>
    <property type="match status" value="1"/>
</dbReference>
<dbReference type="SMART" id="SM00220">
    <property type="entry name" value="S_TKc"/>
    <property type="match status" value="1"/>
</dbReference>
<dbReference type="PANTHER" id="PTHR24346:SF30">
    <property type="entry name" value="MATERNAL EMBRYONIC LEUCINE ZIPPER KINASE"/>
    <property type="match status" value="1"/>
</dbReference>
<organism evidence="13 14">
    <name type="scientific">Anaeramoeba flamelloides</name>
    <dbReference type="NCBI Taxonomy" id="1746091"/>
    <lineage>
        <taxon>Eukaryota</taxon>
        <taxon>Metamonada</taxon>
        <taxon>Anaeramoebidae</taxon>
        <taxon>Anaeramoeba</taxon>
    </lineage>
</organism>
<dbReference type="PANTHER" id="PTHR24346">
    <property type="entry name" value="MAP/MICROTUBULE AFFINITY-REGULATING KINASE"/>
    <property type="match status" value="1"/>
</dbReference>
<dbReference type="GO" id="GO:0005737">
    <property type="term" value="C:cytoplasm"/>
    <property type="evidence" value="ECO:0007669"/>
    <property type="project" value="TreeGrafter"/>
</dbReference>
<feature type="region of interest" description="Disordered" evidence="10">
    <location>
        <begin position="533"/>
        <end position="566"/>
    </location>
</feature>
<evidence type="ECO:0000256" key="3">
    <source>
        <dbReference type="ARBA" id="ARBA00022679"/>
    </source>
</evidence>
<keyword evidence="2" id="KW-0723">Serine/threonine-protein kinase</keyword>
<sequence length="750" mass="88501">MKKISLPHYSITKQLKTTNNGKTYLATHNFTKNKVIVEVIHKLQTYISNDFGDIVNELEIAKHFEHPNLFNLIDLYEDAKRYFIISEYHKGVPLGEYVCTRGPFKSLETITKLFSQLMKVLQFLQSNSFYHGNIDPNFIVVDQELNLKLKLFGYEQLTGNKKDGEFNFSRNGNYEFISPELQSSAPILSPTCDVWSLGTILYFCLTPKYFFNKERQTSEKLHNGIFQAQLPKWVPKELQTLLDRMISLDHTQRITIQEILKTPFFSNLQEPNNRCSRKETVGERSKRNIPHIDPKILFKAKLSGLNVKKIVVGLLKKEYNSLTAIYRNWHFQHEQRKHIENNTHVINPEQIQEMELYLQKCEKELALKQKNKEKEFQNPILVRQQRLELQRKEINMQFKTLTVLLNPGKSSKTDDDNTFDPNHNETNMKTKKKKKKPSTKTKNNEKMKKKKSSNNQKYLIYNKGSLDEKYREMLNCLENKKMTTNNLQTTIRKETKIKKQASLSQKKRKKIDNNKKYNAFRQNYNDYLKTILKGKENKPENRYSPRQLKRIQRKTPKKSNHQSSHKITYNKKDLLKRSKTDILSLINNNNPNNDRDGSGKGNFNRHFPTFTSTKEHAFNHSKSCDQVNIASNNSPFITKSENNKFLYQINELESLDIDEILNSTISPQPRKILLRQYLNSLKELDISFKKINKYKYYCKAPFKKQVLKFNMMIVKLPNQKMLNRVKFLRIRCDIGTFYSLLKQIESHLEF</sequence>
<protein>
    <recommendedName>
        <fullName evidence="1">non-specific serine/threonine protein kinase</fullName>
        <ecNumber evidence="1">2.7.11.1</ecNumber>
    </recommendedName>
</protein>
<dbReference type="Pfam" id="PF00069">
    <property type="entry name" value="Pkinase"/>
    <property type="match status" value="1"/>
</dbReference>
<feature type="domain" description="Protein kinase" evidence="11">
    <location>
        <begin position="9"/>
        <end position="265"/>
    </location>
</feature>
<dbReference type="GO" id="GO:0005524">
    <property type="term" value="F:ATP binding"/>
    <property type="evidence" value="ECO:0007669"/>
    <property type="project" value="UniProtKB-KW"/>
</dbReference>
<dbReference type="GO" id="GO:0004674">
    <property type="term" value="F:protein serine/threonine kinase activity"/>
    <property type="evidence" value="ECO:0007669"/>
    <property type="project" value="UniProtKB-KW"/>
</dbReference>
<evidence type="ECO:0000256" key="9">
    <source>
        <dbReference type="SAM" id="Coils"/>
    </source>
</evidence>
<evidence type="ECO:0000256" key="7">
    <source>
        <dbReference type="ARBA" id="ARBA00047899"/>
    </source>
</evidence>
<evidence type="ECO:0000256" key="6">
    <source>
        <dbReference type="ARBA" id="ARBA00022840"/>
    </source>
</evidence>
<feature type="coiled-coil region" evidence="9">
    <location>
        <begin position="351"/>
        <end position="378"/>
    </location>
</feature>
<evidence type="ECO:0000256" key="10">
    <source>
        <dbReference type="SAM" id="MobiDB-lite"/>
    </source>
</evidence>
<keyword evidence="6" id="KW-0067">ATP-binding</keyword>
<evidence type="ECO:0000256" key="1">
    <source>
        <dbReference type="ARBA" id="ARBA00012513"/>
    </source>
</evidence>